<organism evidence="13 14">
    <name type="scientific">Candidatus Iainarchaeum sp</name>
    <dbReference type="NCBI Taxonomy" id="3101447"/>
    <lineage>
        <taxon>Archaea</taxon>
        <taxon>Candidatus Iainarchaeota</taxon>
        <taxon>Candidatus Iainarchaeia</taxon>
        <taxon>Candidatus Iainarchaeales</taxon>
        <taxon>Candidatus Iainarchaeaceae</taxon>
        <taxon>Candidatus Iainarchaeum</taxon>
    </lineage>
</organism>
<dbReference type="EC" id="1.2.1.59" evidence="2"/>
<dbReference type="GO" id="GO:0006006">
    <property type="term" value="P:glucose metabolic process"/>
    <property type="evidence" value="ECO:0007669"/>
    <property type="project" value="InterPro"/>
</dbReference>
<feature type="binding site" evidence="8">
    <location>
        <position position="233"/>
    </location>
    <ligand>
        <name>D-glyceraldehyde 3-phosphate</name>
        <dbReference type="ChEBI" id="CHEBI:59776"/>
    </ligand>
</feature>
<keyword evidence="3" id="KW-0521">NADP</keyword>
<proteinExistence type="inferred from homology"/>
<feature type="binding site" evidence="8">
    <location>
        <begin position="210"/>
        <end position="211"/>
    </location>
    <ligand>
        <name>D-glyceraldehyde 3-phosphate</name>
        <dbReference type="ChEBI" id="CHEBI:59776"/>
    </ligand>
</feature>
<feature type="binding site" evidence="9">
    <location>
        <begin position="11"/>
        <end position="12"/>
    </location>
    <ligand>
        <name>NAD(+)</name>
        <dbReference type="ChEBI" id="CHEBI:57540"/>
    </ligand>
</feature>
<keyword evidence="9" id="KW-0520">NAD</keyword>
<feature type="binding site" evidence="9">
    <location>
        <position position="77"/>
    </location>
    <ligand>
        <name>NAD(+)</name>
        <dbReference type="ChEBI" id="CHEBI:57540"/>
    </ligand>
</feature>
<comment type="catalytic activity">
    <reaction evidence="6">
        <text>D-glyceraldehyde 3-phosphate + phosphate + NAD(+) = (2R)-3-phospho-glyceroyl phosphate + NADH + H(+)</text>
        <dbReference type="Rhea" id="RHEA:10300"/>
        <dbReference type="ChEBI" id="CHEBI:15378"/>
        <dbReference type="ChEBI" id="CHEBI:43474"/>
        <dbReference type="ChEBI" id="CHEBI:57540"/>
        <dbReference type="ChEBI" id="CHEBI:57604"/>
        <dbReference type="ChEBI" id="CHEBI:57945"/>
        <dbReference type="ChEBI" id="CHEBI:59776"/>
        <dbReference type="EC" id="1.2.1.59"/>
    </reaction>
</comment>
<evidence type="ECO:0000313" key="13">
    <source>
        <dbReference type="EMBL" id="MBN2067604.1"/>
    </source>
</evidence>
<dbReference type="CDD" id="cd18126">
    <property type="entry name" value="GAPDH_I_C"/>
    <property type="match status" value="1"/>
</dbReference>
<dbReference type="InterPro" id="IPR020831">
    <property type="entry name" value="GlycerAld/Erythrose_P_DH"/>
</dbReference>
<evidence type="ECO:0000256" key="11">
    <source>
        <dbReference type="RuleBase" id="RU000397"/>
    </source>
</evidence>
<dbReference type="SUPFAM" id="SSF55347">
    <property type="entry name" value="Glyceraldehyde-3-phosphate dehydrogenase-like, C-terminal domain"/>
    <property type="match status" value="1"/>
</dbReference>
<dbReference type="Pfam" id="PF00044">
    <property type="entry name" value="Gp_dh_N"/>
    <property type="match status" value="1"/>
</dbReference>
<dbReference type="Gene3D" id="3.40.50.720">
    <property type="entry name" value="NAD(P)-binding Rossmann-like Domain"/>
    <property type="match status" value="1"/>
</dbReference>
<dbReference type="SUPFAM" id="SSF51735">
    <property type="entry name" value="NAD(P)-binding Rossmann-fold domains"/>
    <property type="match status" value="1"/>
</dbReference>
<dbReference type="FunFam" id="3.40.50.720:FF:000001">
    <property type="entry name" value="Glyceraldehyde-3-phosphate dehydrogenase"/>
    <property type="match status" value="1"/>
</dbReference>
<evidence type="ECO:0000313" key="14">
    <source>
        <dbReference type="Proteomes" id="UP000809243"/>
    </source>
</evidence>
<feature type="binding site" evidence="9">
    <location>
        <position position="33"/>
    </location>
    <ligand>
        <name>NAD(+)</name>
        <dbReference type="ChEBI" id="CHEBI:57540"/>
    </ligand>
</feature>
<dbReference type="GO" id="GO:0050661">
    <property type="term" value="F:NADP binding"/>
    <property type="evidence" value="ECO:0007669"/>
    <property type="project" value="InterPro"/>
</dbReference>
<evidence type="ECO:0000256" key="4">
    <source>
        <dbReference type="ARBA" id="ARBA00023002"/>
    </source>
</evidence>
<dbReference type="Pfam" id="PF02800">
    <property type="entry name" value="Gp_dh_C"/>
    <property type="match status" value="1"/>
</dbReference>
<accession>A0A938YUY3</accession>
<feature type="active site" description="Nucleophile" evidence="7">
    <location>
        <position position="152"/>
    </location>
</feature>
<evidence type="ECO:0000256" key="1">
    <source>
        <dbReference type="ARBA" id="ARBA00007406"/>
    </source>
</evidence>
<sequence>MVKVAINGFGRIGRQAFKAMLKDKKIEVAAVNDLTDNATLARLLQYDSVYGKFQGTVSSDSENLIVDGKKIKVLAERDPTKLPWKKLGIDIVLESTGIFRDKQQAEMHLDAGAKKVVISAPPKGTGCNQYILNINSDKYNAKSENVVSMASCTTNCLAPMVKVLQEGIGIGQGFMTTIHAYTSDQVLVDGPHKDARRARSAAINMIPTSTGAAKAITKIFTELEGRLDGIAVRVPVPTGSLTDLTCVMQRETTVEEVNGLFRRAASKDLKRNLLYSEHDIVSTDIIGGEQGCIFDSKLTSANGKLVKVLGWYDNEAGYSSLLSDFIVFLAKKGL</sequence>
<gene>
    <name evidence="13" type="primary">gap</name>
    <name evidence="13" type="ORF">JW744_04005</name>
</gene>
<comment type="caution">
    <text evidence="13">The sequence shown here is derived from an EMBL/GenBank/DDBJ whole genome shotgun (WGS) entry which is preliminary data.</text>
</comment>
<feature type="binding site" evidence="9">
    <location>
        <position position="119"/>
    </location>
    <ligand>
        <name>NAD(+)</name>
        <dbReference type="ChEBI" id="CHEBI:57540"/>
    </ligand>
</feature>
<dbReference type="PIRSF" id="PIRSF000149">
    <property type="entry name" value="GAP_DH"/>
    <property type="match status" value="1"/>
</dbReference>
<dbReference type="AlphaFoldDB" id="A0A938YUY3"/>
<dbReference type="InterPro" id="IPR020828">
    <property type="entry name" value="GlycerAld_3-P_DH_NAD(P)-bd"/>
</dbReference>
<evidence type="ECO:0000256" key="9">
    <source>
        <dbReference type="PIRSR" id="PIRSR000149-3"/>
    </source>
</evidence>
<evidence type="ECO:0000256" key="3">
    <source>
        <dbReference type="ARBA" id="ARBA00022857"/>
    </source>
</evidence>
<evidence type="ECO:0000256" key="8">
    <source>
        <dbReference type="PIRSR" id="PIRSR000149-2"/>
    </source>
</evidence>
<feature type="site" description="Activates thiol group during catalysis" evidence="10">
    <location>
        <position position="179"/>
    </location>
</feature>
<dbReference type="PRINTS" id="PR00078">
    <property type="entry name" value="G3PDHDRGNASE"/>
</dbReference>
<dbReference type="PROSITE" id="PS00071">
    <property type="entry name" value="GAPDH"/>
    <property type="match status" value="1"/>
</dbReference>
<dbReference type="GO" id="GO:0051287">
    <property type="term" value="F:NAD binding"/>
    <property type="evidence" value="ECO:0007669"/>
    <property type="project" value="InterPro"/>
</dbReference>
<dbReference type="Proteomes" id="UP000809243">
    <property type="component" value="Unassembled WGS sequence"/>
</dbReference>
<keyword evidence="9" id="KW-0547">Nucleotide-binding</keyword>
<dbReference type="Gene3D" id="3.30.360.10">
    <property type="entry name" value="Dihydrodipicolinate Reductase, domain 2"/>
    <property type="match status" value="1"/>
</dbReference>
<dbReference type="InterPro" id="IPR020830">
    <property type="entry name" value="GlycerAld_3-P_DH_AS"/>
</dbReference>
<evidence type="ECO:0000259" key="12">
    <source>
        <dbReference type="SMART" id="SM00846"/>
    </source>
</evidence>
<feature type="binding site" evidence="8">
    <location>
        <position position="182"/>
    </location>
    <ligand>
        <name>D-glyceraldehyde 3-phosphate</name>
        <dbReference type="ChEBI" id="CHEBI:59776"/>
    </ligand>
</feature>
<dbReference type="InterPro" id="IPR020829">
    <property type="entry name" value="GlycerAld_3-P_DH_cat"/>
</dbReference>
<dbReference type="NCBIfam" id="TIGR01534">
    <property type="entry name" value="GAPDH-I"/>
    <property type="match status" value="1"/>
</dbReference>
<dbReference type="PANTHER" id="PTHR43148">
    <property type="entry name" value="GLYCERALDEHYDE-3-PHOSPHATE DEHYDROGENASE 2"/>
    <property type="match status" value="1"/>
</dbReference>
<reference evidence="13" key="1">
    <citation type="submission" date="2021-01" db="EMBL/GenBank/DDBJ databases">
        <title>Active Sulfur Cycling in an Early Earth Analoge.</title>
        <authorList>
            <person name="Hahn C.R."/>
            <person name="Youssef N.H."/>
            <person name="Elshahed M."/>
        </authorList>
    </citation>
    <scope>NUCLEOTIDE SEQUENCE</scope>
    <source>
        <strain evidence="13">Zod_Metabat.1151</strain>
    </source>
</reference>
<comment type="catalytic activity">
    <reaction evidence="5">
        <text>D-glyceraldehyde 3-phosphate + phosphate + NADP(+) = (2R)-3-phospho-glyceroyl phosphate + NADPH + H(+)</text>
        <dbReference type="Rhea" id="RHEA:10296"/>
        <dbReference type="ChEBI" id="CHEBI:15378"/>
        <dbReference type="ChEBI" id="CHEBI:43474"/>
        <dbReference type="ChEBI" id="CHEBI:57604"/>
        <dbReference type="ChEBI" id="CHEBI:57783"/>
        <dbReference type="ChEBI" id="CHEBI:58349"/>
        <dbReference type="ChEBI" id="CHEBI:59776"/>
        <dbReference type="EC" id="1.2.1.59"/>
    </reaction>
</comment>
<keyword evidence="4" id="KW-0560">Oxidoreductase</keyword>
<dbReference type="InterPro" id="IPR036291">
    <property type="entry name" value="NAD(P)-bd_dom_sf"/>
</dbReference>
<protein>
    <recommendedName>
        <fullName evidence="2">glyceraldehyde-3-phosphate dehydrogenase (NAD(P)(+)) (phosphorylating)</fullName>
        <ecNumber evidence="2">1.2.1.59</ecNumber>
    </recommendedName>
</protein>
<feature type="domain" description="Glyceraldehyde 3-phosphate dehydrogenase NAD(P) binding" evidence="12">
    <location>
        <begin position="2"/>
        <end position="152"/>
    </location>
</feature>
<dbReference type="FunFam" id="3.30.360.10:FF:000002">
    <property type="entry name" value="Glyceraldehyde-3-phosphate dehydrogenase"/>
    <property type="match status" value="1"/>
</dbReference>
<dbReference type="EMBL" id="JAFGDB010000066">
    <property type="protein sequence ID" value="MBN2067604.1"/>
    <property type="molecule type" value="Genomic_DNA"/>
</dbReference>
<dbReference type="InterPro" id="IPR006424">
    <property type="entry name" value="Glyceraldehyde-3-P_DH_1"/>
</dbReference>
<name>A0A938YUY3_9ARCH</name>
<evidence type="ECO:0000256" key="10">
    <source>
        <dbReference type="PIRSR" id="PIRSR000149-4"/>
    </source>
</evidence>
<dbReference type="CDD" id="cd05214">
    <property type="entry name" value="GAPDH_I_N"/>
    <property type="match status" value="1"/>
</dbReference>
<evidence type="ECO:0000256" key="7">
    <source>
        <dbReference type="PIRSR" id="PIRSR000149-1"/>
    </source>
</evidence>
<feature type="binding site" evidence="9">
    <location>
        <position position="314"/>
    </location>
    <ligand>
        <name>NAD(+)</name>
        <dbReference type="ChEBI" id="CHEBI:57540"/>
    </ligand>
</feature>
<feature type="binding site" evidence="8">
    <location>
        <begin position="151"/>
        <end position="153"/>
    </location>
    <ligand>
        <name>D-glyceraldehyde 3-phosphate</name>
        <dbReference type="ChEBI" id="CHEBI:59776"/>
    </ligand>
</feature>
<dbReference type="SMART" id="SM00846">
    <property type="entry name" value="Gp_dh_N"/>
    <property type="match status" value="1"/>
</dbReference>
<dbReference type="GO" id="GO:0043891">
    <property type="term" value="F:glyceraldehyde-3-phosphate dehydrogenase [NAD(P)+] (phosphorylating) activity"/>
    <property type="evidence" value="ECO:0007669"/>
    <property type="project" value="UniProtKB-EC"/>
</dbReference>
<evidence type="ECO:0000256" key="2">
    <source>
        <dbReference type="ARBA" id="ARBA00013024"/>
    </source>
</evidence>
<evidence type="ECO:0000256" key="6">
    <source>
        <dbReference type="ARBA" id="ARBA00048853"/>
    </source>
</evidence>
<comment type="similarity">
    <text evidence="1 11">Belongs to the glyceraldehyde-3-phosphate dehydrogenase family.</text>
</comment>
<evidence type="ECO:0000256" key="5">
    <source>
        <dbReference type="ARBA" id="ARBA00048067"/>
    </source>
</evidence>